<organism evidence="1">
    <name type="scientific">viral metagenome</name>
    <dbReference type="NCBI Taxonomy" id="1070528"/>
    <lineage>
        <taxon>unclassified sequences</taxon>
        <taxon>metagenomes</taxon>
        <taxon>organismal metagenomes</taxon>
    </lineage>
</organism>
<protein>
    <submittedName>
        <fullName evidence="1">Uncharacterized protein</fullName>
    </submittedName>
</protein>
<name>A0A6C0EQM7_9ZZZZ</name>
<evidence type="ECO:0000313" key="1">
    <source>
        <dbReference type="EMBL" id="QHT31494.1"/>
    </source>
</evidence>
<proteinExistence type="predicted"/>
<reference evidence="1" key="1">
    <citation type="journal article" date="2020" name="Nature">
        <title>Giant virus diversity and host interactions through global metagenomics.</title>
        <authorList>
            <person name="Schulz F."/>
            <person name="Roux S."/>
            <person name="Paez-Espino D."/>
            <person name="Jungbluth S."/>
            <person name="Walsh D.A."/>
            <person name="Denef V.J."/>
            <person name="McMahon K.D."/>
            <person name="Konstantinidis K.T."/>
            <person name="Eloe-Fadrosh E.A."/>
            <person name="Kyrpides N.C."/>
            <person name="Woyke T."/>
        </authorList>
    </citation>
    <scope>NUCLEOTIDE SEQUENCE</scope>
    <source>
        <strain evidence="1">GVMAG-M-3300009155-2</strain>
    </source>
</reference>
<sequence length="98" mass="11857">MIERYENAGKMICDYQLCSNNLLIAPKGVIRIARFETAFHPMNNRGYYGDIYMKKFIRKWRTWTSEIKQKRKERFIGTLVMNRIKIINDIKYSILQFI</sequence>
<accession>A0A6C0EQM7</accession>
<dbReference type="AlphaFoldDB" id="A0A6C0EQM7"/>
<dbReference type="EMBL" id="MN738922">
    <property type="protein sequence ID" value="QHT31494.1"/>
    <property type="molecule type" value="Genomic_DNA"/>
</dbReference>